<proteinExistence type="predicted"/>
<evidence type="ECO:0000259" key="2">
    <source>
        <dbReference type="Pfam" id="PF13360"/>
    </source>
</evidence>
<feature type="compositionally biased region" description="Basic and acidic residues" evidence="1">
    <location>
        <begin position="32"/>
        <end position="61"/>
    </location>
</feature>
<reference evidence="3 4" key="1">
    <citation type="submission" date="2016-10" db="EMBL/GenBank/DDBJ databases">
        <authorList>
            <person name="de Groot N.N."/>
        </authorList>
    </citation>
    <scope>NUCLEOTIDE SEQUENCE [LARGE SCALE GENOMIC DNA]</scope>
    <source>
        <strain evidence="4">EB21,IBRC-M 10013,KCTC 4048</strain>
    </source>
</reference>
<feature type="region of interest" description="Disordered" evidence="1">
    <location>
        <begin position="21"/>
        <end position="69"/>
    </location>
</feature>
<dbReference type="SUPFAM" id="SSF50998">
    <property type="entry name" value="Quinoprotein alcohol dehydrogenase-like"/>
    <property type="match status" value="1"/>
</dbReference>
<name>A0A1H0A839_9EURY</name>
<evidence type="ECO:0000313" key="4">
    <source>
        <dbReference type="Proteomes" id="UP000199370"/>
    </source>
</evidence>
<dbReference type="PANTHER" id="PTHR34512">
    <property type="entry name" value="CELL SURFACE PROTEIN"/>
    <property type="match status" value="1"/>
</dbReference>
<dbReference type="Gene3D" id="2.130.10.10">
    <property type="entry name" value="YVTN repeat-like/Quinoprotein amine dehydrogenase"/>
    <property type="match status" value="1"/>
</dbReference>
<dbReference type="OrthoDB" id="136681at2157"/>
<dbReference type="InterPro" id="IPR006311">
    <property type="entry name" value="TAT_signal"/>
</dbReference>
<dbReference type="PANTHER" id="PTHR34512:SF30">
    <property type="entry name" value="OUTER MEMBRANE PROTEIN ASSEMBLY FACTOR BAMB"/>
    <property type="match status" value="1"/>
</dbReference>
<evidence type="ECO:0000256" key="1">
    <source>
        <dbReference type="SAM" id="MobiDB-lite"/>
    </source>
</evidence>
<dbReference type="InterPro" id="IPR015943">
    <property type="entry name" value="WD40/YVTN_repeat-like_dom_sf"/>
</dbReference>
<keyword evidence="4" id="KW-1185">Reference proteome</keyword>
<sequence>MTGVSRRAVLGAAVLGGIATTAGCTGLGSSDDAPREDRADERVDGRWGCHHRTAENTRRTETGGPTAEPTVVWERSVGTRPFVDPVVTDSLAFEYAPADSVTHTVEVATGERTTAPTVDGRGEFVLAVDDDVHCLTRSGGEGSVVVGRAAGDGTEQWTASLPGAPSMRASLVDGVLYVSGFDRQWIRAIDAGDGTEHWTYETVGRVGSLAVEGELATFATGSYLFALDAVEGSRSWHREFDASFTTDAMAVGSAVVAGTDDGRVVAMRRSGEPAWTVDADTGAVTALAAANGRVFVGGEDGITALAVGTGDPLAETDTAASVDGLSVGGDRLYAATPDPALTALDRSSLDALWSRGLDRDPVGGPAVLDDTLLLRLGDVGTASGDTDQSLVRFGDR</sequence>
<organism evidence="3 4">
    <name type="scientific">Haloarchaeobius iranensis</name>
    <dbReference type="NCBI Taxonomy" id="996166"/>
    <lineage>
        <taxon>Archaea</taxon>
        <taxon>Methanobacteriati</taxon>
        <taxon>Methanobacteriota</taxon>
        <taxon>Stenosarchaea group</taxon>
        <taxon>Halobacteria</taxon>
        <taxon>Halobacteriales</taxon>
        <taxon>Halorubellaceae</taxon>
        <taxon>Haloarchaeobius</taxon>
    </lineage>
</organism>
<feature type="domain" description="Pyrrolo-quinoline quinone repeat" evidence="2">
    <location>
        <begin position="144"/>
        <end position="269"/>
    </location>
</feature>
<evidence type="ECO:0000313" key="3">
    <source>
        <dbReference type="EMBL" id="SDN29645.1"/>
    </source>
</evidence>
<dbReference type="STRING" id="996166.SAMN05192554_12533"/>
<dbReference type="Pfam" id="PF13360">
    <property type="entry name" value="PQQ_2"/>
    <property type="match status" value="1"/>
</dbReference>
<dbReference type="Gene3D" id="2.40.10.480">
    <property type="match status" value="1"/>
</dbReference>
<dbReference type="EMBL" id="FNIA01000025">
    <property type="protein sequence ID" value="SDN29645.1"/>
    <property type="molecule type" value="Genomic_DNA"/>
</dbReference>
<dbReference type="PROSITE" id="PS51318">
    <property type="entry name" value="TAT"/>
    <property type="match status" value="1"/>
</dbReference>
<protein>
    <submittedName>
        <fullName evidence="3">PQQ-like domain-containing protein</fullName>
    </submittedName>
</protein>
<dbReference type="Proteomes" id="UP000199370">
    <property type="component" value="Unassembled WGS sequence"/>
</dbReference>
<dbReference type="InterPro" id="IPR002372">
    <property type="entry name" value="PQQ_rpt_dom"/>
</dbReference>
<dbReference type="PROSITE" id="PS51257">
    <property type="entry name" value="PROKAR_LIPOPROTEIN"/>
    <property type="match status" value="1"/>
</dbReference>
<dbReference type="AlphaFoldDB" id="A0A1H0A839"/>
<gene>
    <name evidence="3" type="ORF">SAMN05192554_12533</name>
</gene>
<accession>A0A1H0A839</accession>
<dbReference type="InterPro" id="IPR011047">
    <property type="entry name" value="Quinoprotein_ADH-like_sf"/>
</dbReference>
<dbReference type="RefSeq" id="WP_175526493.1">
    <property type="nucleotide sequence ID" value="NZ_FNIA01000025.1"/>
</dbReference>